<keyword evidence="2" id="KW-0812">Transmembrane</keyword>
<protein>
    <submittedName>
        <fullName evidence="4">Uncharacterized protein</fullName>
    </submittedName>
</protein>
<evidence type="ECO:0000256" key="1">
    <source>
        <dbReference type="SAM" id="MobiDB-lite"/>
    </source>
</evidence>
<keyword evidence="2" id="KW-0472">Membrane</keyword>
<keyword evidence="2" id="KW-1133">Transmembrane helix</keyword>
<feature type="region of interest" description="Disordered" evidence="1">
    <location>
        <begin position="91"/>
        <end position="116"/>
    </location>
</feature>
<dbReference type="Proteomes" id="UP000887565">
    <property type="component" value="Unplaced"/>
</dbReference>
<dbReference type="AlphaFoldDB" id="A0A915L5C5"/>
<evidence type="ECO:0000313" key="3">
    <source>
        <dbReference type="Proteomes" id="UP000887565"/>
    </source>
</evidence>
<proteinExistence type="predicted"/>
<organism evidence="3 4">
    <name type="scientific">Romanomermis culicivorax</name>
    <name type="common">Nematode worm</name>
    <dbReference type="NCBI Taxonomy" id="13658"/>
    <lineage>
        <taxon>Eukaryota</taxon>
        <taxon>Metazoa</taxon>
        <taxon>Ecdysozoa</taxon>
        <taxon>Nematoda</taxon>
        <taxon>Enoplea</taxon>
        <taxon>Dorylaimia</taxon>
        <taxon>Mermithida</taxon>
        <taxon>Mermithoidea</taxon>
        <taxon>Mermithidae</taxon>
        <taxon>Romanomermis</taxon>
    </lineage>
</organism>
<keyword evidence="3" id="KW-1185">Reference proteome</keyword>
<evidence type="ECO:0000313" key="4">
    <source>
        <dbReference type="WBParaSite" id="nRc.2.0.1.t44975-RA"/>
    </source>
</evidence>
<feature type="compositionally biased region" description="Basic and acidic residues" evidence="1">
    <location>
        <begin position="95"/>
        <end position="107"/>
    </location>
</feature>
<name>A0A915L5C5_ROMCU</name>
<reference evidence="4" key="1">
    <citation type="submission" date="2022-11" db="UniProtKB">
        <authorList>
            <consortium name="WormBaseParasite"/>
        </authorList>
    </citation>
    <scope>IDENTIFICATION</scope>
</reference>
<dbReference type="WBParaSite" id="nRc.2.0.1.t44975-RA">
    <property type="protein sequence ID" value="nRc.2.0.1.t44975-RA"/>
    <property type="gene ID" value="nRc.2.0.1.g44975"/>
</dbReference>
<feature type="transmembrane region" description="Helical" evidence="2">
    <location>
        <begin position="6"/>
        <end position="24"/>
    </location>
</feature>
<accession>A0A915L5C5</accession>
<sequence>KKSAGLTGQFIIYIDFILYLWSLFAQLQHPPLGHLLSSLQWRECRELGGYKMSKDNQGGLRSLGLPRTPLGKKVSDLEKLIVLTSAETWAEEDNGSDHRPLSVENEGKISTASTAVEREDDDAILSTNQDHLFKIPSSTNLLRRGDL</sequence>
<evidence type="ECO:0000256" key="2">
    <source>
        <dbReference type="SAM" id="Phobius"/>
    </source>
</evidence>